<dbReference type="AlphaFoldDB" id="A0A8T4L4Y6"/>
<evidence type="ECO:0000313" key="1">
    <source>
        <dbReference type="EMBL" id="MBS3058046.1"/>
    </source>
</evidence>
<organism evidence="1 2">
    <name type="scientific">Candidatus Iainarchaeum sp</name>
    <dbReference type="NCBI Taxonomy" id="3101447"/>
    <lineage>
        <taxon>Archaea</taxon>
        <taxon>Candidatus Iainarchaeota</taxon>
        <taxon>Candidatus Iainarchaeia</taxon>
        <taxon>Candidatus Iainarchaeales</taxon>
        <taxon>Candidatus Iainarchaeaceae</taxon>
        <taxon>Candidatus Iainarchaeum</taxon>
    </lineage>
</organism>
<accession>A0A8T4L4Y6</accession>
<dbReference type="EMBL" id="JAGVWB010000008">
    <property type="protein sequence ID" value="MBS3058046.1"/>
    <property type="molecule type" value="Genomic_DNA"/>
</dbReference>
<name>A0A8T4L4Y6_9ARCH</name>
<evidence type="ECO:0000313" key="2">
    <source>
        <dbReference type="Proteomes" id="UP000680185"/>
    </source>
</evidence>
<dbReference type="Proteomes" id="UP000680185">
    <property type="component" value="Unassembled WGS sequence"/>
</dbReference>
<sequence>GWRAAFEIGKDKGLAKIKIVLYSHHEKKSLPKHKEYCKELHLHYIVKPFTPAELVKKVKALTGG</sequence>
<proteinExistence type="predicted"/>
<dbReference type="Gene3D" id="3.40.50.2300">
    <property type="match status" value="1"/>
</dbReference>
<reference evidence="1" key="1">
    <citation type="submission" date="2021-03" db="EMBL/GenBank/DDBJ databases">
        <authorList>
            <person name="Jaffe A."/>
        </authorList>
    </citation>
    <scope>NUCLEOTIDE SEQUENCE</scope>
    <source>
        <strain evidence="1">RIFCSPLOWO2_01_FULL_43_13</strain>
    </source>
</reference>
<feature type="non-terminal residue" evidence="1">
    <location>
        <position position="1"/>
    </location>
</feature>
<reference evidence="1" key="2">
    <citation type="submission" date="2021-05" db="EMBL/GenBank/DDBJ databases">
        <title>Protein family content uncovers lineage relationships and bacterial pathway maintenance mechanisms in DPANN archaea.</title>
        <authorList>
            <person name="Castelle C.J."/>
            <person name="Meheust R."/>
            <person name="Jaffe A.L."/>
            <person name="Seitz K."/>
            <person name="Gong X."/>
            <person name="Baker B.J."/>
            <person name="Banfield J.F."/>
        </authorList>
    </citation>
    <scope>NUCLEOTIDE SEQUENCE</scope>
    <source>
        <strain evidence="1">RIFCSPLOWO2_01_FULL_43_13</strain>
    </source>
</reference>
<protein>
    <submittedName>
        <fullName evidence="1">Uncharacterized protein</fullName>
    </submittedName>
</protein>
<gene>
    <name evidence="1" type="ORF">J4478_01435</name>
</gene>
<comment type="caution">
    <text evidence="1">The sequence shown here is derived from an EMBL/GenBank/DDBJ whole genome shotgun (WGS) entry which is preliminary data.</text>
</comment>